<evidence type="ECO:0000313" key="2">
    <source>
        <dbReference type="Proteomes" id="UP000789920"/>
    </source>
</evidence>
<comment type="caution">
    <text evidence="1">The sequence shown here is derived from an EMBL/GenBank/DDBJ whole genome shotgun (WGS) entry which is preliminary data.</text>
</comment>
<reference evidence="1" key="1">
    <citation type="submission" date="2021-06" db="EMBL/GenBank/DDBJ databases">
        <authorList>
            <person name="Kallberg Y."/>
            <person name="Tangrot J."/>
            <person name="Rosling A."/>
        </authorList>
    </citation>
    <scope>NUCLEOTIDE SEQUENCE</scope>
    <source>
        <strain evidence="1">MA461A</strain>
    </source>
</reference>
<gene>
    <name evidence="1" type="ORF">RPERSI_LOCUS7407</name>
</gene>
<organism evidence="1 2">
    <name type="scientific">Racocetra persica</name>
    <dbReference type="NCBI Taxonomy" id="160502"/>
    <lineage>
        <taxon>Eukaryota</taxon>
        <taxon>Fungi</taxon>
        <taxon>Fungi incertae sedis</taxon>
        <taxon>Mucoromycota</taxon>
        <taxon>Glomeromycotina</taxon>
        <taxon>Glomeromycetes</taxon>
        <taxon>Diversisporales</taxon>
        <taxon>Gigasporaceae</taxon>
        <taxon>Racocetra</taxon>
    </lineage>
</organism>
<keyword evidence="2" id="KW-1185">Reference proteome</keyword>
<evidence type="ECO:0000313" key="1">
    <source>
        <dbReference type="EMBL" id="CAG8639150.1"/>
    </source>
</evidence>
<name>A0ACA9N6Z0_9GLOM</name>
<accession>A0ACA9N6Z0</accession>
<sequence>MVMIQAPLDIVMKINAIIKRLPGSLIKTGPDSNSIKSENSIISCKEIGYLSVLNDKILLTIKPTKKMSCNDIARKDNFGDEVMRV</sequence>
<protein>
    <submittedName>
        <fullName evidence="1">23264_t:CDS:1</fullName>
    </submittedName>
</protein>
<proteinExistence type="predicted"/>
<dbReference type="Proteomes" id="UP000789920">
    <property type="component" value="Unassembled WGS sequence"/>
</dbReference>
<dbReference type="EMBL" id="CAJVQC010012514">
    <property type="protein sequence ID" value="CAG8639150.1"/>
    <property type="molecule type" value="Genomic_DNA"/>
</dbReference>